<dbReference type="Proteomes" id="UP000179251">
    <property type="component" value="Unassembled WGS sequence"/>
</dbReference>
<dbReference type="Gene3D" id="3.20.20.190">
    <property type="entry name" value="Phosphatidylinositol (PI) phosphodiesterase"/>
    <property type="match status" value="1"/>
</dbReference>
<feature type="domain" description="GP-PDE" evidence="1">
    <location>
        <begin position="1"/>
        <end position="227"/>
    </location>
</feature>
<reference evidence="2 3" key="1">
    <citation type="journal article" date="2016" name="Nat. Commun.">
        <title>Thousands of microbial genomes shed light on interconnected biogeochemical processes in an aquifer system.</title>
        <authorList>
            <person name="Anantharaman K."/>
            <person name="Brown C.T."/>
            <person name="Hug L.A."/>
            <person name="Sharon I."/>
            <person name="Castelle C.J."/>
            <person name="Probst A.J."/>
            <person name="Thomas B.C."/>
            <person name="Singh A."/>
            <person name="Wilkins M.J."/>
            <person name="Karaoz U."/>
            <person name="Brodie E.L."/>
            <person name="Williams K.H."/>
            <person name="Hubbard S.S."/>
            <person name="Banfield J.F."/>
        </authorList>
    </citation>
    <scope>NUCLEOTIDE SEQUENCE [LARGE SCALE GENOMIC DNA]</scope>
</reference>
<protein>
    <recommendedName>
        <fullName evidence="1">GP-PDE domain-containing protein</fullName>
    </recommendedName>
</protein>
<dbReference type="PANTHER" id="PTHR46211">
    <property type="entry name" value="GLYCEROPHOSPHORYL DIESTER PHOSPHODIESTERASE"/>
    <property type="match status" value="1"/>
</dbReference>
<accession>A0A1F5VEM2</accession>
<evidence type="ECO:0000313" key="2">
    <source>
        <dbReference type="EMBL" id="OGF61897.1"/>
    </source>
</evidence>
<sequence length="236" mass="26805">MLIIAHRGASASEKENTREAFLAAHELGSDAIETDARRCKFCGKLVLSHDPILTEEDCAAALSLEDFLNIKVDGAYLPLSDEKFFLGEQIQLHIEIKEKGLVHEILEMTQGLRYRDKIVFSSFLWRELCKIRFFEGGRPSARIGFLWESRSEKIPYWAIALAGILLDAESIHVDFSMVNTRLVGYFRERGFSVYAYTVNHHSDIYSAWQLGLDGIFTDRPGYAREILSEAANIVPQ</sequence>
<dbReference type="GO" id="GO:0008081">
    <property type="term" value="F:phosphoric diester hydrolase activity"/>
    <property type="evidence" value="ECO:0007669"/>
    <property type="project" value="InterPro"/>
</dbReference>
<dbReference type="CDD" id="cd08556">
    <property type="entry name" value="GDPD"/>
    <property type="match status" value="1"/>
</dbReference>
<dbReference type="STRING" id="1798325.A2834_00235"/>
<dbReference type="Pfam" id="PF03009">
    <property type="entry name" value="GDPD"/>
    <property type="match status" value="2"/>
</dbReference>
<dbReference type="AlphaFoldDB" id="A0A1F5VEM2"/>
<evidence type="ECO:0000313" key="3">
    <source>
        <dbReference type="Proteomes" id="UP000179251"/>
    </source>
</evidence>
<evidence type="ECO:0000259" key="1">
    <source>
        <dbReference type="PROSITE" id="PS51704"/>
    </source>
</evidence>
<dbReference type="PROSITE" id="PS51704">
    <property type="entry name" value="GP_PDE"/>
    <property type="match status" value="1"/>
</dbReference>
<dbReference type="InterPro" id="IPR017946">
    <property type="entry name" value="PLC-like_Pdiesterase_TIM-brl"/>
</dbReference>
<proteinExistence type="predicted"/>
<dbReference type="GO" id="GO:0006629">
    <property type="term" value="P:lipid metabolic process"/>
    <property type="evidence" value="ECO:0007669"/>
    <property type="project" value="InterPro"/>
</dbReference>
<comment type="caution">
    <text evidence="2">The sequence shown here is derived from an EMBL/GenBank/DDBJ whole genome shotgun (WGS) entry which is preliminary data.</text>
</comment>
<name>A0A1F5VEM2_9BACT</name>
<dbReference type="SUPFAM" id="SSF51695">
    <property type="entry name" value="PLC-like phosphodiesterases"/>
    <property type="match status" value="1"/>
</dbReference>
<dbReference type="EMBL" id="MFHD01000024">
    <property type="protein sequence ID" value="OGF61897.1"/>
    <property type="molecule type" value="Genomic_DNA"/>
</dbReference>
<dbReference type="InterPro" id="IPR030395">
    <property type="entry name" value="GP_PDE_dom"/>
</dbReference>
<organism evidence="2 3">
    <name type="scientific">Candidatus Giovannonibacteria bacterium RIFCSPHIGHO2_01_FULL_45_23</name>
    <dbReference type="NCBI Taxonomy" id="1798325"/>
    <lineage>
        <taxon>Bacteria</taxon>
        <taxon>Candidatus Giovannoniibacteriota</taxon>
    </lineage>
</organism>
<gene>
    <name evidence="2" type="ORF">A2834_00235</name>
</gene>
<dbReference type="PANTHER" id="PTHR46211:SF1">
    <property type="entry name" value="GLYCEROPHOSPHODIESTER PHOSPHODIESTERASE, CYTOPLASMIC"/>
    <property type="match status" value="1"/>
</dbReference>